<dbReference type="PROSITE" id="PS50011">
    <property type="entry name" value="PROTEIN_KINASE_DOM"/>
    <property type="match status" value="1"/>
</dbReference>
<keyword evidence="3" id="KW-0723">Serine/threonine-protein kinase</keyword>
<dbReference type="CDD" id="cd20794">
    <property type="entry name" value="C1_aPKC"/>
    <property type="match status" value="1"/>
</dbReference>
<dbReference type="EC" id="2.7.11.13" evidence="2"/>
<dbReference type="InterPro" id="IPR020454">
    <property type="entry name" value="DAG/PE-bd"/>
</dbReference>
<evidence type="ECO:0000256" key="12">
    <source>
        <dbReference type="PROSITE-ProRule" id="PRU10141"/>
    </source>
</evidence>
<dbReference type="PANTHER" id="PTHR24351">
    <property type="entry name" value="RIBOSOMAL PROTEIN S6 KINASE"/>
    <property type="match status" value="1"/>
</dbReference>
<evidence type="ECO:0000256" key="4">
    <source>
        <dbReference type="ARBA" id="ARBA00022553"/>
    </source>
</evidence>
<dbReference type="InterPro" id="IPR046349">
    <property type="entry name" value="C1-like_sf"/>
</dbReference>
<dbReference type="EMBL" id="OU895878">
    <property type="protein sequence ID" value="CAG9803904.1"/>
    <property type="molecule type" value="Genomic_DNA"/>
</dbReference>
<evidence type="ECO:0000256" key="11">
    <source>
        <dbReference type="ARBA" id="ARBA00022840"/>
    </source>
</evidence>
<dbReference type="GO" id="GO:0004697">
    <property type="term" value="F:diacylglycerol-dependent serine/threonine kinase activity"/>
    <property type="evidence" value="ECO:0007669"/>
    <property type="project" value="UniProtKB-EC"/>
</dbReference>
<dbReference type="GO" id="GO:0007163">
    <property type="term" value="P:establishment or maintenance of cell polarity"/>
    <property type="evidence" value="ECO:0007669"/>
    <property type="project" value="InterPro"/>
</dbReference>
<dbReference type="PROSITE" id="PS00479">
    <property type="entry name" value="ZF_DAG_PE_1"/>
    <property type="match status" value="1"/>
</dbReference>
<dbReference type="PROSITE" id="PS00108">
    <property type="entry name" value="PROTEIN_KINASE_ST"/>
    <property type="match status" value="1"/>
</dbReference>
<keyword evidence="18" id="KW-1185">Reference proteome</keyword>
<evidence type="ECO:0000313" key="18">
    <source>
        <dbReference type="Proteomes" id="UP001153620"/>
    </source>
</evidence>
<keyword evidence="7 12" id="KW-0547">Nucleotide-binding</keyword>
<keyword evidence="4" id="KW-0597">Phosphoprotein</keyword>
<dbReference type="Gene3D" id="1.10.510.10">
    <property type="entry name" value="Transferase(Phosphotransferase) domain 1"/>
    <property type="match status" value="1"/>
</dbReference>
<dbReference type="PRINTS" id="PR00008">
    <property type="entry name" value="DAGPEDOMAIN"/>
</dbReference>
<feature type="domain" description="AGC-kinase C-terminal" evidence="16">
    <location>
        <begin position="751"/>
        <end position="822"/>
    </location>
</feature>
<dbReference type="Proteomes" id="UP001153620">
    <property type="component" value="Chromosome 2"/>
</dbReference>
<evidence type="ECO:0000259" key="14">
    <source>
        <dbReference type="PROSITE" id="PS50011"/>
    </source>
</evidence>
<keyword evidence="6" id="KW-0479">Metal-binding</keyword>
<comment type="similarity">
    <text evidence="1">Belongs to the protein kinase superfamily. AGC Ser/Thr protein kinase family. PKC subfamily.</text>
</comment>
<reference evidence="17" key="1">
    <citation type="submission" date="2022-01" db="EMBL/GenBank/DDBJ databases">
        <authorList>
            <person name="King R."/>
        </authorList>
    </citation>
    <scope>NUCLEOTIDE SEQUENCE</scope>
</reference>
<evidence type="ECO:0000256" key="3">
    <source>
        <dbReference type="ARBA" id="ARBA00022527"/>
    </source>
</evidence>
<dbReference type="InterPro" id="IPR011009">
    <property type="entry name" value="Kinase-like_dom_sf"/>
</dbReference>
<dbReference type="InterPro" id="IPR017441">
    <property type="entry name" value="Protein_kinase_ATP_BS"/>
</dbReference>
<dbReference type="SMART" id="SM00109">
    <property type="entry name" value="C1"/>
    <property type="match status" value="1"/>
</dbReference>
<dbReference type="InterPro" id="IPR008271">
    <property type="entry name" value="Ser/Thr_kinase_AS"/>
</dbReference>
<keyword evidence="8" id="KW-0863">Zinc-finger</keyword>
<evidence type="ECO:0000256" key="9">
    <source>
        <dbReference type="ARBA" id="ARBA00022777"/>
    </source>
</evidence>
<evidence type="ECO:0000256" key="8">
    <source>
        <dbReference type="ARBA" id="ARBA00022771"/>
    </source>
</evidence>
<feature type="compositionally biased region" description="Low complexity" evidence="13">
    <location>
        <begin position="236"/>
        <end position="256"/>
    </location>
</feature>
<evidence type="ECO:0000256" key="7">
    <source>
        <dbReference type="ARBA" id="ARBA00022741"/>
    </source>
</evidence>
<feature type="region of interest" description="Disordered" evidence="13">
    <location>
        <begin position="236"/>
        <end position="258"/>
    </location>
</feature>
<evidence type="ECO:0000256" key="10">
    <source>
        <dbReference type="ARBA" id="ARBA00022833"/>
    </source>
</evidence>
<dbReference type="Pfam" id="PF00130">
    <property type="entry name" value="C1_1"/>
    <property type="match status" value="1"/>
</dbReference>
<dbReference type="PROSITE" id="PS00107">
    <property type="entry name" value="PROTEIN_KINASE_ATP"/>
    <property type="match status" value="1"/>
</dbReference>
<dbReference type="Pfam" id="PF00069">
    <property type="entry name" value="Pkinase"/>
    <property type="match status" value="1"/>
</dbReference>
<dbReference type="GO" id="GO:0005524">
    <property type="term" value="F:ATP binding"/>
    <property type="evidence" value="ECO:0007669"/>
    <property type="project" value="UniProtKB-UniRule"/>
</dbReference>
<dbReference type="FunFam" id="1.10.510.10:FF:000048">
    <property type="entry name" value="Protein kinase C"/>
    <property type="match status" value="1"/>
</dbReference>
<proteinExistence type="inferred from homology"/>
<gene>
    <name evidence="17" type="ORF">CHIRRI_LOCUS6799</name>
</gene>
<name>A0A9N9RV77_9DIPT</name>
<dbReference type="AlphaFoldDB" id="A0A9N9RV77"/>
<dbReference type="InterPro" id="IPR017892">
    <property type="entry name" value="Pkinase_C"/>
</dbReference>
<feature type="region of interest" description="Disordered" evidence="13">
    <location>
        <begin position="1"/>
        <end position="33"/>
    </location>
</feature>
<dbReference type="SUPFAM" id="SSF57889">
    <property type="entry name" value="Cysteine-rich domain"/>
    <property type="match status" value="1"/>
</dbReference>
<evidence type="ECO:0000256" key="13">
    <source>
        <dbReference type="SAM" id="MobiDB-lite"/>
    </source>
</evidence>
<evidence type="ECO:0000313" key="17">
    <source>
        <dbReference type="EMBL" id="CAG9803904.1"/>
    </source>
</evidence>
<keyword evidence="9" id="KW-0418">Kinase</keyword>
<dbReference type="InterPro" id="IPR000961">
    <property type="entry name" value="AGC-kinase_C"/>
</dbReference>
<dbReference type="Gene3D" id="3.30.200.20">
    <property type="entry name" value="Phosphorylase Kinase, domain 1"/>
    <property type="match status" value="1"/>
</dbReference>
<dbReference type="InterPro" id="IPR002219">
    <property type="entry name" value="PKC_DAG/PE"/>
</dbReference>
<evidence type="ECO:0000259" key="15">
    <source>
        <dbReference type="PROSITE" id="PS50081"/>
    </source>
</evidence>
<dbReference type="PROSITE" id="PS50081">
    <property type="entry name" value="ZF_DAG_PE_2"/>
    <property type="match status" value="1"/>
</dbReference>
<dbReference type="CDD" id="cd05588">
    <property type="entry name" value="STKc_aPKC"/>
    <property type="match status" value="1"/>
</dbReference>
<evidence type="ECO:0000256" key="6">
    <source>
        <dbReference type="ARBA" id="ARBA00022723"/>
    </source>
</evidence>
<evidence type="ECO:0000256" key="2">
    <source>
        <dbReference type="ARBA" id="ARBA00012429"/>
    </source>
</evidence>
<evidence type="ECO:0000256" key="5">
    <source>
        <dbReference type="ARBA" id="ARBA00022679"/>
    </source>
</evidence>
<dbReference type="Gene3D" id="3.30.60.20">
    <property type="match status" value="1"/>
</dbReference>
<feature type="binding site" evidence="12">
    <location>
        <position position="497"/>
    </location>
    <ligand>
        <name>ATP</name>
        <dbReference type="ChEBI" id="CHEBI:30616"/>
    </ligand>
</feature>
<protein>
    <recommendedName>
        <fullName evidence="2">protein kinase C</fullName>
        <ecNumber evidence="2">2.7.11.13</ecNumber>
    </recommendedName>
</protein>
<feature type="domain" description="Phorbol-ester/DAG-type" evidence="15">
    <location>
        <begin position="356"/>
        <end position="406"/>
    </location>
</feature>
<organism evidence="17 18">
    <name type="scientific">Chironomus riparius</name>
    <dbReference type="NCBI Taxonomy" id="315576"/>
    <lineage>
        <taxon>Eukaryota</taxon>
        <taxon>Metazoa</taxon>
        <taxon>Ecdysozoa</taxon>
        <taxon>Arthropoda</taxon>
        <taxon>Hexapoda</taxon>
        <taxon>Insecta</taxon>
        <taxon>Pterygota</taxon>
        <taxon>Neoptera</taxon>
        <taxon>Endopterygota</taxon>
        <taxon>Diptera</taxon>
        <taxon>Nematocera</taxon>
        <taxon>Chironomoidea</taxon>
        <taxon>Chironomidae</taxon>
        <taxon>Chironominae</taxon>
        <taxon>Chironomus</taxon>
    </lineage>
</organism>
<dbReference type="SMART" id="SM00220">
    <property type="entry name" value="S_TKc"/>
    <property type="match status" value="1"/>
</dbReference>
<evidence type="ECO:0000256" key="1">
    <source>
        <dbReference type="ARBA" id="ARBA00005490"/>
    </source>
</evidence>
<dbReference type="Pfam" id="PF00433">
    <property type="entry name" value="Pkinase_C"/>
    <property type="match status" value="1"/>
</dbReference>
<keyword evidence="5" id="KW-0808">Transferase</keyword>
<accession>A0A9N9RV77</accession>
<dbReference type="GO" id="GO:0008270">
    <property type="term" value="F:zinc ion binding"/>
    <property type="evidence" value="ECO:0007669"/>
    <property type="project" value="UniProtKB-KW"/>
</dbReference>
<dbReference type="SUPFAM" id="SSF56112">
    <property type="entry name" value="Protein kinase-like (PK-like)"/>
    <property type="match status" value="1"/>
</dbReference>
<dbReference type="PROSITE" id="PS51285">
    <property type="entry name" value="AGC_KINASE_CTER"/>
    <property type="match status" value="1"/>
</dbReference>
<keyword evidence="10" id="KW-0862">Zinc</keyword>
<dbReference type="InterPro" id="IPR034659">
    <property type="entry name" value="Atypical_PKC"/>
</dbReference>
<dbReference type="OrthoDB" id="63267at2759"/>
<reference evidence="17" key="2">
    <citation type="submission" date="2022-10" db="EMBL/GenBank/DDBJ databases">
        <authorList>
            <consortium name="ENA_rothamsted_submissions"/>
            <consortium name="culmorum"/>
            <person name="King R."/>
        </authorList>
    </citation>
    <scope>NUCLEOTIDE SEQUENCE</scope>
</reference>
<dbReference type="SMART" id="SM00133">
    <property type="entry name" value="S_TK_X"/>
    <property type="match status" value="1"/>
</dbReference>
<feature type="domain" description="Protein kinase" evidence="14">
    <location>
        <begin position="464"/>
        <end position="750"/>
    </location>
</feature>
<keyword evidence="11 12" id="KW-0067">ATP-binding</keyword>
<dbReference type="FunFam" id="3.30.200.20:FF:000070">
    <property type="entry name" value="Protein kinase C"/>
    <property type="match status" value="1"/>
</dbReference>
<sequence length="824" mass="94022">MAWGFWSASTVSDRGRSPRRITTTSSTLHYQSHQPQYTIAMNKNIQQEEKSNFHMTMIPTPQQQQIQQQPKQSAMSSVCGSPCQSTCHSPTCNSPSCSGTTESPEPQQCHDCQEPQCQYNQQQQQQQQLIQQQQQQQQQQLHISQEQIHLPHIHQIHYTYSRRTSLDSNAIDNQLTDLICKAVQPSIQSATNTLTRNASLRMGDIGDYAIPQAMHHHIITTAKSNSSLIRCGSCPGSTGVSRRGSSSESSPAGTVENASVIGGSDGISMCRIGSGYYTDTTAHYDRMPIPIPVVPIIPHISSMHSEDEIEPAYATVFPNTAISIPQPNQQMSYQTEDRSIYRRGARRWRKLYRINGHIFQAKRFNRKAFCTFCHDRIWGLGKQGFKCIQCKLLVHKKCHKLVQRPCGKDYSDITTDSGEELNGNNEAPSYTFHCDLSDCSQNYMSDQEIDCQTPIQKQYSLEDFELIKVIGRGSYAKVLMVELKKTRRIYAMKVIKKALVTDDEDIDWVQTEKHVFETASNHPFLVGLHSCFQTPSRLFFVIEFVRGGDLMFHMQRQRKLPEEHARFYAAEISLALNFLHEKGIIYRDLKLDNVLLDHEGHIKLTDYGMCKEGIGLGDKTSTFCGTPNYIAPEILRGEDYGFSVDWWALGVLLYEMLCGRSPFDVSGIEHTEPTTNLCQSRKRRSIHSTSFLQTTEDFLFQVILEKAIRIPRSLSVKAASVLKGFLNKNPDERLGCQENGFLDIINHQFFKTIDWEMLEQKQVMPPFQPRLENERDLTNFPPEFTDEPVQLTPDEDRIIDKIDQSEFEGFEYVNPLLMTFDDCV</sequence>
<evidence type="ECO:0000259" key="16">
    <source>
        <dbReference type="PROSITE" id="PS51285"/>
    </source>
</evidence>
<dbReference type="FunFam" id="3.30.60.20:FF:000012">
    <property type="entry name" value="Protein kinase C"/>
    <property type="match status" value="1"/>
</dbReference>
<dbReference type="InterPro" id="IPR000719">
    <property type="entry name" value="Prot_kinase_dom"/>
</dbReference>